<dbReference type="AlphaFoldDB" id="A0A7M1KMV5"/>
<evidence type="ECO:0000313" key="1">
    <source>
        <dbReference type="EMBL" id="QOQ77736.1"/>
    </source>
</evidence>
<organism evidence="1 2">
    <name type="scientific">Pseudomonas poae</name>
    <dbReference type="NCBI Taxonomy" id="200451"/>
    <lineage>
        <taxon>Bacteria</taxon>
        <taxon>Pseudomonadati</taxon>
        <taxon>Pseudomonadota</taxon>
        <taxon>Gammaproteobacteria</taxon>
        <taxon>Pseudomonadales</taxon>
        <taxon>Pseudomonadaceae</taxon>
        <taxon>Pseudomonas</taxon>
    </lineage>
</organism>
<gene>
    <name evidence="1" type="ORF">IMF22_12220</name>
</gene>
<sequence>MNKVLPNSDLQALCVEAEAKGVALSDLESICSEFGVSPETVLNELSITVAEGYLSESLSYDFCDGVMNGIANAIFDLGMASELPQPAFALYQAFDLGEWVRSSDSPDTDPGEKYTTPTVLEILRDFER</sequence>
<protein>
    <submittedName>
        <fullName evidence="1">Uncharacterized protein</fullName>
    </submittedName>
</protein>
<dbReference type="Proteomes" id="UP000594923">
    <property type="component" value="Chromosome"/>
</dbReference>
<dbReference type="RefSeq" id="WP_197628941.1">
    <property type="nucleotide sequence ID" value="NZ_CP063073.1"/>
</dbReference>
<reference evidence="1 2" key="1">
    <citation type="submission" date="2020-10" db="EMBL/GenBank/DDBJ databases">
        <title>High quality whole genome sequence of Pseudomonas poae PMA22.</title>
        <authorList>
            <person name="Hernandez J.G."/>
            <person name="Rodriguez P."/>
            <person name="Cuevas C."/>
            <person name="de la Calle F."/>
            <person name="Galan B."/>
            <person name="Garcia J.L."/>
        </authorList>
    </citation>
    <scope>NUCLEOTIDE SEQUENCE [LARGE SCALE GENOMIC DNA]</scope>
    <source>
        <strain evidence="1 2">PMA22</strain>
    </source>
</reference>
<dbReference type="EMBL" id="CP063073">
    <property type="protein sequence ID" value="QOQ77736.1"/>
    <property type="molecule type" value="Genomic_DNA"/>
</dbReference>
<accession>A0A7M1KMV5</accession>
<evidence type="ECO:0000313" key="2">
    <source>
        <dbReference type="Proteomes" id="UP000594923"/>
    </source>
</evidence>
<name>A0A7M1KMV5_9PSED</name>
<proteinExistence type="predicted"/>